<keyword evidence="7" id="KW-0479">Metal-binding</keyword>
<evidence type="ECO:0000256" key="5">
    <source>
        <dbReference type="ARBA" id="ARBA00017242"/>
    </source>
</evidence>
<evidence type="ECO:0000256" key="1">
    <source>
        <dbReference type="ARBA" id="ARBA00003761"/>
    </source>
</evidence>
<dbReference type="EC" id="6.3.4.14" evidence="4 14"/>
<feature type="domain" description="Biotin carboxylation" evidence="16">
    <location>
        <begin position="9"/>
        <end position="452"/>
    </location>
</feature>
<dbReference type="PROSITE" id="PS50975">
    <property type="entry name" value="ATP_GRASP"/>
    <property type="match status" value="1"/>
</dbReference>
<keyword evidence="10" id="KW-0460">Magnesium</keyword>
<dbReference type="Pfam" id="PF02786">
    <property type="entry name" value="CPSase_L_D2"/>
    <property type="match status" value="1"/>
</dbReference>
<keyword evidence="14" id="KW-0275">Fatty acid biosynthesis</keyword>
<comment type="pathway">
    <text evidence="2 14">Lipid metabolism; malonyl-CoA biosynthesis; malonyl-CoA from acetyl-CoA: step 1/1.</text>
</comment>
<dbReference type="SMART" id="SM00878">
    <property type="entry name" value="Biotin_carb_C"/>
    <property type="match status" value="1"/>
</dbReference>
<organism evidence="17 18">
    <name type="scientific">Candidatus Hydrogenosomobacter endosymbioticus</name>
    <dbReference type="NCBI Taxonomy" id="2558174"/>
    <lineage>
        <taxon>Bacteria</taxon>
        <taxon>Pseudomonadati</taxon>
        <taxon>Pseudomonadota</taxon>
        <taxon>Alphaproteobacteria</taxon>
        <taxon>Holosporales</taxon>
        <taxon>Holosporaceae</taxon>
        <taxon>Candidatus Hydrogenosomobacter</taxon>
    </lineage>
</organism>
<dbReference type="PANTHER" id="PTHR48095">
    <property type="entry name" value="PYRUVATE CARBOXYLASE SUBUNIT A"/>
    <property type="match status" value="1"/>
</dbReference>
<evidence type="ECO:0000313" key="17">
    <source>
        <dbReference type="EMBL" id="BDB96170.1"/>
    </source>
</evidence>
<dbReference type="InterPro" id="IPR011054">
    <property type="entry name" value="Rudment_hybrid_motif"/>
</dbReference>
<evidence type="ECO:0000256" key="4">
    <source>
        <dbReference type="ARBA" id="ARBA00013263"/>
    </source>
</evidence>
<evidence type="ECO:0000256" key="13">
    <source>
        <dbReference type="PROSITE-ProRule" id="PRU00409"/>
    </source>
</evidence>
<keyword evidence="14" id="KW-0443">Lipid metabolism</keyword>
<dbReference type="NCBIfam" id="NF006367">
    <property type="entry name" value="PRK08591.1"/>
    <property type="match status" value="1"/>
</dbReference>
<dbReference type="InterPro" id="IPR016185">
    <property type="entry name" value="PreATP-grasp_dom_sf"/>
</dbReference>
<dbReference type="SUPFAM" id="SSF52440">
    <property type="entry name" value="PreATP-grasp domain"/>
    <property type="match status" value="1"/>
</dbReference>
<dbReference type="Pfam" id="PF00289">
    <property type="entry name" value="Biotin_carb_N"/>
    <property type="match status" value="1"/>
</dbReference>
<dbReference type="Proteomes" id="UP001320209">
    <property type="component" value="Chromosome"/>
</dbReference>
<protein>
    <recommendedName>
        <fullName evidence="5 14">Biotin carboxylase</fullName>
        <ecNumber evidence="4 14">6.3.4.14</ecNumber>
    </recommendedName>
    <alternativeName>
        <fullName evidence="11 14">Acetyl-coenzyme A carboxylase biotin carboxylase subunit A</fullName>
    </alternativeName>
</protein>
<evidence type="ECO:0000256" key="2">
    <source>
        <dbReference type="ARBA" id="ARBA00004956"/>
    </source>
</evidence>
<feature type="domain" description="ATP-grasp" evidence="15">
    <location>
        <begin position="130"/>
        <end position="324"/>
    </location>
</feature>
<keyword evidence="6 14" id="KW-0436">Ligase</keyword>
<evidence type="ECO:0000259" key="15">
    <source>
        <dbReference type="PROSITE" id="PS50975"/>
    </source>
</evidence>
<dbReference type="InterPro" id="IPR011761">
    <property type="entry name" value="ATP-grasp"/>
</dbReference>
<dbReference type="InterPro" id="IPR051602">
    <property type="entry name" value="ACC_Biotin_Carboxylase"/>
</dbReference>
<dbReference type="Pfam" id="PF02785">
    <property type="entry name" value="Biotin_carb_C"/>
    <property type="match status" value="1"/>
</dbReference>
<comment type="function">
    <text evidence="1 14">This protein is a component of the acetyl coenzyme A carboxylase complex; first, biotin carboxylase catalyzes the carboxylation of the carrier protein and then the transcarboxylase transfers the carboxyl group to form malonyl-CoA.</text>
</comment>
<dbReference type="InterPro" id="IPR011764">
    <property type="entry name" value="Biotin_carboxylation_dom"/>
</dbReference>
<dbReference type="EMBL" id="AP025225">
    <property type="protein sequence ID" value="BDB96170.1"/>
    <property type="molecule type" value="Genomic_DNA"/>
</dbReference>
<dbReference type="InterPro" id="IPR005481">
    <property type="entry name" value="BC-like_N"/>
</dbReference>
<gene>
    <name evidence="17" type="primary">accB</name>
    <name evidence="17" type="ORF">HYD_3030</name>
</gene>
<keyword evidence="18" id="KW-1185">Reference proteome</keyword>
<dbReference type="PROSITE" id="PS00867">
    <property type="entry name" value="CPSASE_2"/>
    <property type="match status" value="1"/>
</dbReference>
<comment type="subunit">
    <text evidence="3 14">Acetyl-CoA carboxylase is a heterohexamer of biotin carboxyl carrier protein, biotin carboxylase and the two subunits of carboxyl transferase in a 2:2 complex.</text>
</comment>
<proteinExistence type="predicted"/>
<dbReference type="SUPFAM" id="SSF56059">
    <property type="entry name" value="Glutathione synthetase ATP-binding domain-like"/>
    <property type="match status" value="1"/>
</dbReference>
<dbReference type="InterPro" id="IPR005479">
    <property type="entry name" value="CPAse_ATP-bd"/>
</dbReference>
<keyword evidence="9 13" id="KW-0067">ATP-binding</keyword>
<dbReference type="NCBIfam" id="TIGR00514">
    <property type="entry name" value="accC"/>
    <property type="match status" value="1"/>
</dbReference>
<dbReference type="InterPro" id="IPR004549">
    <property type="entry name" value="Acetyl_CoA_COase_biotin_COase"/>
</dbReference>
<evidence type="ECO:0000256" key="9">
    <source>
        <dbReference type="ARBA" id="ARBA00022840"/>
    </source>
</evidence>
<dbReference type="Gene3D" id="3.30.470.20">
    <property type="entry name" value="ATP-grasp fold, B domain"/>
    <property type="match status" value="1"/>
</dbReference>
<evidence type="ECO:0000256" key="12">
    <source>
        <dbReference type="ARBA" id="ARBA00048600"/>
    </source>
</evidence>
<comment type="catalytic activity">
    <reaction evidence="12 14">
        <text>N(6)-biotinyl-L-lysyl-[protein] + hydrogencarbonate + ATP = N(6)-carboxybiotinyl-L-lysyl-[protein] + ADP + phosphate + H(+)</text>
        <dbReference type="Rhea" id="RHEA:13501"/>
        <dbReference type="Rhea" id="RHEA-COMP:10505"/>
        <dbReference type="Rhea" id="RHEA-COMP:10506"/>
        <dbReference type="ChEBI" id="CHEBI:15378"/>
        <dbReference type="ChEBI" id="CHEBI:17544"/>
        <dbReference type="ChEBI" id="CHEBI:30616"/>
        <dbReference type="ChEBI" id="CHEBI:43474"/>
        <dbReference type="ChEBI" id="CHEBI:83144"/>
        <dbReference type="ChEBI" id="CHEBI:83145"/>
        <dbReference type="ChEBI" id="CHEBI:456216"/>
        <dbReference type="EC" id="6.3.4.14"/>
    </reaction>
</comment>
<evidence type="ECO:0000256" key="8">
    <source>
        <dbReference type="ARBA" id="ARBA00022741"/>
    </source>
</evidence>
<keyword evidence="14" id="KW-0444">Lipid biosynthesis</keyword>
<dbReference type="PANTHER" id="PTHR48095:SF2">
    <property type="entry name" value="BIOTIN CARBOXYLASE, CHLOROPLASTIC"/>
    <property type="match status" value="1"/>
</dbReference>
<keyword evidence="14" id="KW-0092">Biotin</keyword>
<keyword evidence="14" id="KW-0276">Fatty acid metabolism</keyword>
<evidence type="ECO:0000313" key="18">
    <source>
        <dbReference type="Proteomes" id="UP001320209"/>
    </source>
</evidence>
<evidence type="ECO:0000256" key="7">
    <source>
        <dbReference type="ARBA" id="ARBA00022723"/>
    </source>
</evidence>
<evidence type="ECO:0000256" key="10">
    <source>
        <dbReference type="ARBA" id="ARBA00022842"/>
    </source>
</evidence>
<dbReference type="PROSITE" id="PS50979">
    <property type="entry name" value="BC"/>
    <property type="match status" value="1"/>
</dbReference>
<evidence type="ECO:0000256" key="6">
    <source>
        <dbReference type="ARBA" id="ARBA00022598"/>
    </source>
</evidence>
<dbReference type="InterPro" id="IPR005482">
    <property type="entry name" value="Biotin_COase_C"/>
</dbReference>
<keyword evidence="8 13" id="KW-0547">Nucleotide-binding</keyword>
<evidence type="ECO:0000259" key="16">
    <source>
        <dbReference type="PROSITE" id="PS50979"/>
    </source>
</evidence>
<reference evidence="17" key="1">
    <citation type="submission" date="2021-10" db="EMBL/GenBank/DDBJ databases">
        <title>Genome Sequence of The Candidatus Hydrogeosomobacter endosymbioticus, an Intracellular Bacterial Symbiont of the Anaerobic Ciliate GW7.</title>
        <authorList>
            <person name="Shiohama Y."/>
            <person name="Shinzato N."/>
        </authorList>
    </citation>
    <scope>NUCLEOTIDE SEQUENCE [LARGE SCALE GENOMIC DNA]</scope>
    <source>
        <strain evidence="17">200920</strain>
    </source>
</reference>
<evidence type="ECO:0000256" key="14">
    <source>
        <dbReference type="RuleBase" id="RU365063"/>
    </source>
</evidence>
<dbReference type="SUPFAM" id="SSF51246">
    <property type="entry name" value="Rudiment single hybrid motif"/>
    <property type="match status" value="1"/>
</dbReference>
<name>A0ABM7V8Q5_9PROT</name>
<accession>A0ABM7V8Q5</accession>
<evidence type="ECO:0000256" key="3">
    <source>
        <dbReference type="ARBA" id="ARBA00011750"/>
    </source>
</evidence>
<evidence type="ECO:0000256" key="11">
    <source>
        <dbReference type="ARBA" id="ARBA00033786"/>
    </source>
</evidence>
<sequence length="471" mass="52089">MNCLFREFMFSKILIANRGEIALRILRACKEMGISTVAVHSTADSDAMHVKLADESVCIGPSLSCDSYLNIPAIISAAEVSGAEAIHPGVGFLSENSYFANVVRDHKMVFIGPSSEHMDVMGNKVSAREKAIELGFDVISGSLGIVSSEKDAAGIAKEIGFPVLIKARSGGGGKGMRVVRSLDELKENFEIAKSEAEASFGDDGVYIERFLSKPRHIELQMLGDTHGNMVCLGDRDCSLQKKHQKVFEESPSPALSRDEREYIFEKAISAMKDFGYYSAGTLEFLYEDGKFYFIEMNTRIQVEHPITEMITGIDIVKEQIRIASGGKLGFSQKDVRFRGHAMECRINAEDPMTFLPQPGKIIDYLAPGGPNVRVDSFIFSGYTIPPYYDSLIAKLITYGNTREECLMTMKRALDEYVITGVKTLIPLHQRLALNEGIVSGSYDTNWLDGFIFSLQCPPECSSHWCSLNKAI</sequence>